<evidence type="ECO:0000313" key="3">
    <source>
        <dbReference type="EMBL" id="CAL4124503.1"/>
    </source>
</evidence>
<dbReference type="EMBL" id="CAXKWB010022655">
    <property type="protein sequence ID" value="CAL4124503.1"/>
    <property type="molecule type" value="Genomic_DNA"/>
</dbReference>
<dbReference type="AlphaFoldDB" id="A0AAV2RKG8"/>
<feature type="compositionally biased region" description="Low complexity" evidence="1">
    <location>
        <begin position="50"/>
        <end position="61"/>
    </location>
</feature>
<evidence type="ECO:0000313" key="4">
    <source>
        <dbReference type="Proteomes" id="UP001497623"/>
    </source>
</evidence>
<gene>
    <name evidence="3" type="ORF">MNOR_LOCUS24565</name>
</gene>
<organism evidence="3 4">
    <name type="scientific">Meganyctiphanes norvegica</name>
    <name type="common">Northern krill</name>
    <name type="synonym">Thysanopoda norvegica</name>
    <dbReference type="NCBI Taxonomy" id="48144"/>
    <lineage>
        <taxon>Eukaryota</taxon>
        <taxon>Metazoa</taxon>
        <taxon>Ecdysozoa</taxon>
        <taxon>Arthropoda</taxon>
        <taxon>Crustacea</taxon>
        <taxon>Multicrustacea</taxon>
        <taxon>Malacostraca</taxon>
        <taxon>Eumalacostraca</taxon>
        <taxon>Eucarida</taxon>
        <taxon>Euphausiacea</taxon>
        <taxon>Euphausiidae</taxon>
        <taxon>Meganyctiphanes</taxon>
    </lineage>
</organism>
<proteinExistence type="predicted"/>
<reference evidence="3 4" key="1">
    <citation type="submission" date="2024-05" db="EMBL/GenBank/DDBJ databases">
        <authorList>
            <person name="Wallberg A."/>
        </authorList>
    </citation>
    <scope>NUCLEOTIDE SEQUENCE [LARGE SCALE GENOMIC DNA]</scope>
</reference>
<accession>A0AAV2RKG8</accession>
<comment type="caution">
    <text evidence="3">The sequence shown here is derived from an EMBL/GenBank/DDBJ whole genome shotgun (WGS) entry which is preliminary data.</text>
</comment>
<evidence type="ECO:0000256" key="1">
    <source>
        <dbReference type="SAM" id="MobiDB-lite"/>
    </source>
</evidence>
<protein>
    <submittedName>
        <fullName evidence="3">Uncharacterized protein</fullName>
    </submittedName>
</protein>
<sequence length="215" mass="24139">GMIFQGHQHVRGCSLSWSLCWVLSLALVGGVHPARRPRYLPTPDINSRMRGSAGQRGASQQGPDFYQYEGGVDSDIDHAITQEIDDYQDEPGFIQQGLSLNQPENEQNVNSHANLFRMLQVFPSVVGTGFFVDAKSGTRTKDYQQEQEYDDLTSNELVRRPQVAKLVSLDLPKKKRGLSERLWYQGPTAAPKVATTTTQKAYPRSCLFYLKICKS</sequence>
<name>A0AAV2RKG8_MEGNR</name>
<dbReference type="Proteomes" id="UP001497623">
    <property type="component" value="Unassembled WGS sequence"/>
</dbReference>
<feature type="non-terminal residue" evidence="3">
    <location>
        <position position="1"/>
    </location>
</feature>
<keyword evidence="4" id="KW-1185">Reference proteome</keyword>
<evidence type="ECO:0000256" key="2">
    <source>
        <dbReference type="SAM" id="SignalP"/>
    </source>
</evidence>
<feature type="signal peptide" evidence="2">
    <location>
        <begin position="1"/>
        <end position="33"/>
    </location>
</feature>
<feature type="region of interest" description="Disordered" evidence="1">
    <location>
        <begin position="42"/>
        <end position="61"/>
    </location>
</feature>
<keyword evidence="2" id="KW-0732">Signal</keyword>
<feature type="chain" id="PRO_5043483618" evidence="2">
    <location>
        <begin position="34"/>
        <end position="215"/>
    </location>
</feature>